<dbReference type="GO" id="GO:0031209">
    <property type="term" value="C:SCAR complex"/>
    <property type="evidence" value="ECO:0007669"/>
    <property type="project" value="InterPro"/>
</dbReference>
<keyword evidence="5" id="KW-0206">Cytoskeleton</keyword>
<reference evidence="6" key="2">
    <citation type="submission" date="2022-06" db="UniProtKB">
        <authorList>
            <consortium name="EnsemblMetazoa"/>
        </authorList>
    </citation>
    <scope>IDENTIFICATION</scope>
    <source>
        <strain evidence="6">DF5081</strain>
    </source>
</reference>
<dbReference type="InterPro" id="IPR033378">
    <property type="entry name" value="BRICK1"/>
</dbReference>
<evidence type="ECO:0000256" key="2">
    <source>
        <dbReference type="ARBA" id="ARBA00005620"/>
    </source>
</evidence>
<evidence type="ECO:0000256" key="1">
    <source>
        <dbReference type="ARBA" id="ARBA00004245"/>
    </source>
</evidence>
<evidence type="ECO:0000256" key="4">
    <source>
        <dbReference type="ARBA" id="ARBA00023054"/>
    </source>
</evidence>
<dbReference type="AlphaFoldDB" id="A0A8R1IH33"/>
<evidence type="ECO:0000256" key="5">
    <source>
        <dbReference type="ARBA" id="ARBA00023212"/>
    </source>
</evidence>
<dbReference type="PANTHER" id="PTHR33668">
    <property type="entry name" value="PROTEIN BRICK1"/>
    <property type="match status" value="1"/>
</dbReference>
<name>A0A8R1IH33_CAEJA</name>
<organism evidence="6 7">
    <name type="scientific">Caenorhabditis japonica</name>
    <dbReference type="NCBI Taxonomy" id="281687"/>
    <lineage>
        <taxon>Eukaryota</taxon>
        <taxon>Metazoa</taxon>
        <taxon>Ecdysozoa</taxon>
        <taxon>Nematoda</taxon>
        <taxon>Chromadorea</taxon>
        <taxon>Rhabditida</taxon>
        <taxon>Rhabditina</taxon>
        <taxon>Rhabditomorpha</taxon>
        <taxon>Rhabditoidea</taxon>
        <taxon>Rhabditidae</taxon>
        <taxon>Peloderinae</taxon>
        <taxon>Caenorhabditis</taxon>
    </lineage>
</organism>
<evidence type="ECO:0008006" key="8">
    <source>
        <dbReference type="Google" id="ProtNLM"/>
    </source>
</evidence>
<evidence type="ECO:0000313" key="6">
    <source>
        <dbReference type="EnsemblMetazoa" id="CJA28298.1"/>
    </source>
</evidence>
<evidence type="ECO:0000313" key="7">
    <source>
        <dbReference type="Proteomes" id="UP000005237"/>
    </source>
</evidence>
<dbReference type="PANTHER" id="PTHR33668:SF1">
    <property type="entry name" value="PROTEIN BRICK1"/>
    <property type="match status" value="1"/>
</dbReference>
<dbReference type="GO" id="GO:0044877">
    <property type="term" value="F:protein-containing complex binding"/>
    <property type="evidence" value="ECO:0007669"/>
    <property type="project" value="InterPro"/>
</dbReference>
<reference evidence="7" key="1">
    <citation type="submission" date="2010-08" db="EMBL/GenBank/DDBJ databases">
        <authorList>
            <consortium name="Caenorhabditis japonica Sequencing Consortium"/>
            <person name="Wilson R.K."/>
        </authorList>
    </citation>
    <scope>NUCLEOTIDE SEQUENCE [LARGE SCALE GENOMIC DNA]</scope>
    <source>
        <strain evidence="7">DF5081</strain>
    </source>
</reference>
<dbReference type="EnsemblMetazoa" id="CJA28298.1">
    <property type="protein sequence ID" value="CJA28298.1"/>
    <property type="gene ID" value="WBGene00183872"/>
</dbReference>
<dbReference type="GO" id="GO:0008064">
    <property type="term" value="P:regulation of actin polymerization or depolymerization"/>
    <property type="evidence" value="ECO:0007669"/>
    <property type="project" value="TreeGrafter"/>
</dbReference>
<sequence length="74" mass="8421">MSASEVVQRQLKEDWDNREFEQVAADNIKSIANFLSSFELSCRSKLATLGDKINLLERKVEFLEARVTKGDTLS</sequence>
<keyword evidence="3" id="KW-0963">Cytoplasm</keyword>
<dbReference type="Gene3D" id="1.20.5.110">
    <property type="match status" value="1"/>
</dbReference>
<protein>
    <recommendedName>
        <fullName evidence="8">Protein BRICK1</fullName>
    </recommendedName>
</protein>
<proteinExistence type="inferred from homology"/>
<dbReference type="GO" id="GO:0007015">
    <property type="term" value="P:actin filament organization"/>
    <property type="evidence" value="ECO:0007669"/>
    <property type="project" value="InterPro"/>
</dbReference>
<accession>A0A8R1IH33</accession>
<dbReference type="GO" id="GO:0048870">
    <property type="term" value="P:cell motility"/>
    <property type="evidence" value="ECO:0007669"/>
    <property type="project" value="TreeGrafter"/>
</dbReference>
<comment type="subcellular location">
    <subcellularLocation>
        <location evidence="1">Cytoplasm</location>
        <location evidence="1">Cytoskeleton</location>
    </subcellularLocation>
</comment>
<keyword evidence="7" id="KW-1185">Reference proteome</keyword>
<evidence type="ECO:0000256" key="3">
    <source>
        <dbReference type="ARBA" id="ARBA00022490"/>
    </source>
</evidence>
<keyword evidence="4" id="KW-0175">Coiled coil</keyword>
<dbReference type="GO" id="GO:0005856">
    <property type="term" value="C:cytoskeleton"/>
    <property type="evidence" value="ECO:0007669"/>
    <property type="project" value="UniProtKB-SubCell"/>
</dbReference>
<comment type="similarity">
    <text evidence="2">Belongs to the BRK1 family.</text>
</comment>
<dbReference type="Proteomes" id="UP000005237">
    <property type="component" value="Unassembled WGS sequence"/>
</dbReference>